<dbReference type="STRING" id="1114924.SAMN05216258_110126"/>
<evidence type="ECO:0000313" key="2">
    <source>
        <dbReference type="EMBL" id="SFI86630.1"/>
    </source>
</evidence>
<sequence length="196" mass="20752">MLVARLVAALALAALAGCATITHGSTDTVSIDTRPSGASCTVTQGGAQVARVDPTPGTIMVPKSKHDLAVRCEKEGYQPAVGSVGSEFQAMTFGNIVFGGVIGVAVDAASGAMNDYEPMVTIALLPDRFESQGERDRFFDKLRDDYMAEAADTIARIKAACTAGDECTRQVEIAEQRRTERLVDIEAKRQQARVAG</sequence>
<evidence type="ECO:0000313" key="3">
    <source>
        <dbReference type="Proteomes" id="UP000199377"/>
    </source>
</evidence>
<keyword evidence="3" id="KW-1185">Reference proteome</keyword>
<feature type="signal peptide" evidence="1">
    <location>
        <begin position="1"/>
        <end position="24"/>
    </location>
</feature>
<feature type="chain" id="PRO_5011727645" evidence="1">
    <location>
        <begin position="25"/>
        <end position="196"/>
    </location>
</feature>
<dbReference type="EMBL" id="FOQH01000010">
    <property type="protein sequence ID" value="SFI86630.1"/>
    <property type="molecule type" value="Genomic_DNA"/>
</dbReference>
<protein>
    <submittedName>
        <fullName evidence="2">PEGA domain-containing protein</fullName>
    </submittedName>
</protein>
<dbReference type="PROSITE" id="PS51257">
    <property type="entry name" value="PROKAR_LIPOPROTEIN"/>
    <property type="match status" value="1"/>
</dbReference>
<accession>A0A1I3LQ05</accession>
<organism evidence="2 3">
    <name type="scientific">Albimonas pacifica</name>
    <dbReference type="NCBI Taxonomy" id="1114924"/>
    <lineage>
        <taxon>Bacteria</taxon>
        <taxon>Pseudomonadati</taxon>
        <taxon>Pseudomonadota</taxon>
        <taxon>Alphaproteobacteria</taxon>
        <taxon>Rhodobacterales</taxon>
        <taxon>Paracoccaceae</taxon>
        <taxon>Albimonas</taxon>
    </lineage>
</organism>
<evidence type="ECO:0000256" key="1">
    <source>
        <dbReference type="SAM" id="SignalP"/>
    </source>
</evidence>
<gene>
    <name evidence="2" type="ORF">SAMN05216258_110126</name>
</gene>
<dbReference type="Proteomes" id="UP000199377">
    <property type="component" value="Unassembled WGS sequence"/>
</dbReference>
<proteinExistence type="predicted"/>
<keyword evidence="1" id="KW-0732">Signal</keyword>
<reference evidence="2 3" key="1">
    <citation type="submission" date="2016-10" db="EMBL/GenBank/DDBJ databases">
        <authorList>
            <person name="de Groot N.N."/>
        </authorList>
    </citation>
    <scope>NUCLEOTIDE SEQUENCE [LARGE SCALE GENOMIC DNA]</scope>
    <source>
        <strain evidence="2 3">CGMCC 1.11030</strain>
    </source>
</reference>
<dbReference type="RefSeq" id="WP_092863344.1">
    <property type="nucleotide sequence ID" value="NZ_FOQH01000010.1"/>
</dbReference>
<dbReference type="AlphaFoldDB" id="A0A1I3LQ05"/>
<name>A0A1I3LQ05_9RHOB</name>